<dbReference type="Gene3D" id="1.25.40.20">
    <property type="entry name" value="Ankyrin repeat-containing domain"/>
    <property type="match status" value="1"/>
</dbReference>
<reference evidence="2" key="1">
    <citation type="journal article" date="2020" name="Stud. Mycol.">
        <title>101 Dothideomycetes genomes: a test case for predicting lifestyles and emergence of pathogens.</title>
        <authorList>
            <person name="Haridas S."/>
            <person name="Albert R."/>
            <person name="Binder M."/>
            <person name="Bloem J."/>
            <person name="Labutti K."/>
            <person name="Salamov A."/>
            <person name="Andreopoulos B."/>
            <person name="Baker S."/>
            <person name="Barry K."/>
            <person name="Bills G."/>
            <person name="Bluhm B."/>
            <person name="Cannon C."/>
            <person name="Castanera R."/>
            <person name="Culley D."/>
            <person name="Daum C."/>
            <person name="Ezra D."/>
            <person name="Gonzalez J."/>
            <person name="Henrissat B."/>
            <person name="Kuo A."/>
            <person name="Liang C."/>
            <person name="Lipzen A."/>
            <person name="Lutzoni F."/>
            <person name="Magnuson J."/>
            <person name="Mondo S."/>
            <person name="Nolan M."/>
            <person name="Ohm R."/>
            <person name="Pangilinan J."/>
            <person name="Park H.-J."/>
            <person name="Ramirez L."/>
            <person name="Alfaro M."/>
            <person name="Sun H."/>
            <person name="Tritt A."/>
            <person name="Yoshinaga Y."/>
            <person name="Zwiers L.-H."/>
            <person name="Turgeon B."/>
            <person name="Goodwin S."/>
            <person name="Spatafora J."/>
            <person name="Crous P."/>
            <person name="Grigoriev I."/>
        </authorList>
    </citation>
    <scope>NUCLEOTIDE SEQUENCE</scope>
    <source>
        <strain evidence="2">CBS 109.77</strain>
    </source>
</reference>
<dbReference type="SMART" id="SM00248">
    <property type="entry name" value="ANK"/>
    <property type="match status" value="1"/>
</dbReference>
<evidence type="ECO:0000256" key="1">
    <source>
        <dbReference type="PROSITE-ProRule" id="PRU00023"/>
    </source>
</evidence>
<dbReference type="InterPro" id="IPR036770">
    <property type="entry name" value="Ankyrin_rpt-contain_sf"/>
</dbReference>
<keyword evidence="1" id="KW-0040">ANK repeat</keyword>
<sequence length="91" mass="10365">DVVDFLLDYGIDVDAEGPRGLTALHYAAYQGNIVVVKKLLELGAPIYLQDHERKPPLDYAQTLRHHEVVNCLGGTFRKYTFPFIKRLEPPK</sequence>
<protein>
    <submittedName>
        <fullName evidence="2">Ankyrin</fullName>
    </submittedName>
</protein>
<evidence type="ECO:0000313" key="3">
    <source>
        <dbReference type="Proteomes" id="UP000799757"/>
    </source>
</evidence>
<dbReference type="InterPro" id="IPR039323">
    <property type="entry name" value="ANKRD_45/46/60"/>
</dbReference>
<feature type="non-terminal residue" evidence="2">
    <location>
        <position position="1"/>
    </location>
</feature>
<dbReference type="InterPro" id="IPR002110">
    <property type="entry name" value="Ankyrin_rpt"/>
</dbReference>
<dbReference type="PANTHER" id="PTHR22677:SF4">
    <property type="entry name" value="USHER SYNDROME TYPE-1G PROTEIN-LIKE PROTEIN"/>
    <property type="match status" value="1"/>
</dbReference>
<name>A0A6A6XRQ6_9PLEO</name>
<organism evidence="2 3">
    <name type="scientific">Melanomma pulvis-pyrius CBS 109.77</name>
    <dbReference type="NCBI Taxonomy" id="1314802"/>
    <lineage>
        <taxon>Eukaryota</taxon>
        <taxon>Fungi</taxon>
        <taxon>Dikarya</taxon>
        <taxon>Ascomycota</taxon>
        <taxon>Pezizomycotina</taxon>
        <taxon>Dothideomycetes</taxon>
        <taxon>Pleosporomycetidae</taxon>
        <taxon>Pleosporales</taxon>
        <taxon>Melanommataceae</taxon>
        <taxon>Melanomma</taxon>
    </lineage>
</organism>
<dbReference type="PANTHER" id="PTHR22677">
    <property type="entry name" value="ANKYRIN REPEAT DOMAIN-CONTAINING PROTEIN 60"/>
    <property type="match status" value="1"/>
</dbReference>
<dbReference type="SUPFAM" id="SSF48403">
    <property type="entry name" value="Ankyrin repeat"/>
    <property type="match status" value="1"/>
</dbReference>
<feature type="repeat" description="ANK" evidence="1">
    <location>
        <begin position="19"/>
        <end position="51"/>
    </location>
</feature>
<dbReference type="EMBL" id="MU001768">
    <property type="protein sequence ID" value="KAF2799241.1"/>
    <property type="molecule type" value="Genomic_DNA"/>
</dbReference>
<gene>
    <name evidence="2" type="ORF">K505DRAFT_231591</name>
</gene>
<proteinExistence type="predicted"/>
<dbReference type="AlphaFoldDB" id="A0A6A6XRQ6"/>
<dbReference type="Pfam" id="PF12796">
    <property type="entry name" value="Ank_2"/>
    <property type="match status" value="1"/>
</dbReference>
<dbReference type="PROSITE" id="PS50297">
    <property type="entry name" value="ANK_REP_REGION"/>
    <property type="match status" value="1"/>
</dbReference>
<dbReference type="OrthoDB" id="539213at2759"/>
<dbReference type="PROSITE" id="PS50088">
    <property type="entry name" value="ANK_REPEAT"/>
    <property type="match status" value="1"/>
</dbReference>
<keyword evidence="3" id="KW-1185">Reference proteome</keyword>
<accession>A0A6A6XRQ6</accession>
<evidence type="ECO:0000313" key="2">
    <source>
        <dbReference type="EMBL" id="KAF2799241.1"/>
    </source>
</evidence>
<dbReference type="Proteomes" id="UP000799757">
    <property type="component" value="Unassembled WGS sequence"/>
</dbReference>